<accession>A0A8I1DF42</accession>
<dbReference type="AlphaFoldDB" id="A0A8I1DF42"/>
<dbReference type="Proteomes" id="UP000633619">
    <property type="component" value="Unassembled WGS sequence"/>
</dbReference>
<comment type="caution">
    <text evidence="1">The sequence shown here is derived from an EMBL/GenBank/DDBJ whole genome shotgun (WGS) entry which is preliminary data.</text>
</comment>
<gene>
    <name evidence="1" type="ORF">I8U20_07865</name>
</gene>
<reference evidence="1 2" key="1">
    <citation type="submission" date="2020-12" db="EMBL/GenBank/DDBJ databases">
        <title>WGS of Thermoactinomyces spp.</title>
        <authorList>
            <person name="Cheng K."/>
        </authorList>
    </citation>
    <scope>NUCLEOTIDE SEQUENCE [LARGE SCALE GENOMIC DNA]</scope>
    <source>
        <strain evidence="2">CICC 10671\DSM 43846</strain>
    </source>
</reference>
<evidence type="ECO:0000313" key="1">
    <source>
        <dbReference type="EMBL" id="MBH8595245.1"/>
    </source>
</evidence>
<sequence>MAYPVEIRGVEEQQHPFYVIRYVIKNGDEELLVSVARYVHTGQGGKVQFLEPDLRKIRRMPDPVKQMSEVERVIKNEGARLAEEAKNKK</sequence>
<dbReference type="EMBL" id="JAECVW010000003">
    <property type="protein sequence ID" value="MBH8595245.1"/>
    <property type="molecule type" value="Genomic_DNA"/>
</dbReference>
<dbReference type="RefSeq" id="WP_181731536.1">
    <property type="nucleotide sequence ID" value="NZ_JACEIR010000002.1"/>
</dbReference>
<proteinExistence type="predicted"/>
<protein>
    <submittedName>
        <fullName evidence="1">Uncharacterized protein</fullName>
    </submittedName>
</protein>
<keyword evidence="2" id="KW-1185">Reference proteome</keyword>
<evidence type="ECO:0000313" key="2">
    <source>
        <dbReference type="Proteomes" id="UP000633619"/>
    </source>
</evidence>
<organism evidence="1 2">
    <name type="scientific">Thermoactinomyces intermedius</name>
    <dbReference type="NCBI Taxonomy" id="2024"/>
    <lineage>
        <taxon>Bacteria</taxon>
        <taxon>Bacillati</taxon>
        <taxon>Bacillota</taxon>
        <taxon>Bacilli</taxon>
        <taxon>Bacillales</taxon>
        <taxon>Thermoactinomycetaceae</taxon>
        <taxon>Thermoactinomyces</taxon>
    </lineage>
</organism>
<name>A0A8I1DF42_THEIN</name>